<dbReference type="Pfam" id="PF09136">
    <property type="entry name" value="Glucodextran_B"/>
    <property type="match status" value="1"/>
</dbReference>
<dbReference type="GO" id="GO:0003677">
    <property type="term" value="F:DNA binding"/>
    <property type="evidence" value="ECO:0007669"/>
    <property type="project" value="InterPro"/>
</dbReference>
<dbReference type="Proteomes" id="UP000178681">
    <property type="component" value="Unassembled WGS sequence"/>
</dbReference>
<evidence type="ECO:0000313" key="2">
    <source>
        <dbReference type="EMBL" id="OGG07330.1"/>
    </source>
</evidence>
<evidence type="ECO:0000256" key="1">
    <source>
        <dbReference type="SAM" id="Phobius"/>
    </source>
</evidence>
<protein>
    <recommendedName>
        <fullName evidence="4">HTH cro/C1-type domain-containing protein</fullName>
    </recommendedName>
</protein>
<dbReference type="STRING" id="1798377.A2872_03885"/>
<dbReference type="PANTHER" id="PTHR34475">
    <property type="match status" value="1"/>
</dbReference>
<dbReference type="InterPro" id="IPR010982">
    <property type="entry name" value="Lambda_DNA-bd_dom_sf"/>
</dbReference>
<evidence type="ECO:0008006" key="4">
    <source>
        <dbReference type="Google" id="ProtNLM"/>
    </source>
</evidence>
<comment type="caution">
    <text evidence="2">The sequence shown here is derived from an EMBL/GenBank/DDBJ whole genome shotgun (WGS) entry which is preliminary data.</text>
</comment>
<gene>
    <name evidence="2" type="ORF">A2872_03885</name>
</gene>
<keyword evidence="1" id="KW-0472">Membrane</keyword>
<dbReference type="InterPro" id="IPR050400">
    <property type="entry name" value="Bact_Cytoskel_RodZ"/>
</dbReference>
<keyword evidence="1" id="KW-1133">Transmembrane helix</keyword>
<feature type="transmembrane region" description="Helical" evidence="1">
    <location>
        <begin position="101"/>
        <end position="120"/>
    </location>
</feature>
<dbReference type="Gene3D" id="1.10.260.40">
    <property type="entry name" value="lambda repressor-like DNA-binding domains"/>
    <property type="match status" value="1"/>
</dbReference>
<dbReference type="InterPro" id="IPR013783">
    <property type="entry name" value="Ig-like_fold"/>
</dbReference>
<name>A0A1F5Z4F8_9BACT</name>
<evidence type="ECO:0000313" key="3">
    <source>
        <dbReference type="Proteomes" id="UP000178681"/>
    </source>
</evidence>
<reference evidence="2 3" key="1">
    <citation type="journal article" date="2016" name="Nat. Commun.">
        <title>Thousands of microbial genomes shed light on interconnected biogeochemical processes in an aquifer system.</title>
        <authorList>
            <person name="Anantharaman K."/>
            <person name="Brown C.T."/>
            <person name="Hug L.A."/>
            <person name="Sharon I."/>
            <person name="Castelle C.J."/>
            <person name="Probst A.J."/>
            <person name="Thomas B.C."/>
            <person name="Singh A."/>
            <person name="Wilkins M.J."/>
            <person name="Karaoz U."/>
            <person name="Brodie E.L."/>
            <person name="Williams K.H."/>
            <person name="Hubbard S.S."/>
            <person name="Banfield J.F."/>
        </authorList>
    </citation>
    <scope>NUCLEOTIDE SEQUENCE [LARGE SCALE GENOMIC DNA]</scope>
</reference>
<dbReference type="Pfam" id="PF13413">
    <property type="entry name" value="HTH_25"/>
    <property type="match status" value="1"/>
</dbReference>
<keyword evidence="1" id="KW-0812">Transmembrane</keyword>
<proteinExistence type="predicted"/>
<accession>A0A1F5Z4F8</accession>
<dbReference type="PANTHER" id="PTHR34475:SF1">
    <property type="entry name" value="CYTOSKELETON PROTEIN RODZ"/>
    <property type="match status" value="1"/>
</dbReference>
<dbReference type="AlphaFoldDB" id="A0A1F5Z4F8"/>
<organism evidence="2 3">
    <name type="scientific">Candidatus Gottesmanbacteria bacterium RIFCSPHIGHO2_01_FULL_42_12</name>
    <dbReference type="NCBI Taxonomy" id="1798377"/>
    <lineage>
        <taxon>Bacteria</taxon>
        <taxon>Candidatus Gottesmaniibacteriota</taxon>
    </lineage>
</organism>
<dbReference type="Gene3D" id="2.60.40.10">
    <property type="entry name" value="Immunoglobulins"/>
    <property type="match status" value="1"/>
</dbReference>
<dbReference type="EMBL" id="MFJG01000008">
    <property type="protein sequence ID" value="OGG07330.1"/>
    <property type="molecule type" value="Genomic_DNA"/>
</dbReference>
<sequence>MTTVGDILKDKRLEKKLSLTDVEKAIRVRAKFLEAIESNDFSFLPPPTFTRGFIKNYAIFLGLPAEQILAFYRREVNSEKDKILPVPPQKIRQKFALTPQLVTYVGVGIMLFLFFAYLSWQYFQYSGSPRLRVDSPQDYLIMKTSPVEVRGETDPEAVLKVNDEIVSVGDSGQFELKIDLNAGLNTFTFVASNKFKKESRVVRHVRLETPQ</sequence>